<dbReference type="AlphaFoldDB" id="A0A3M6UIG2"/>
<comment type="caution">
    <text evidence="1">The sequence shown here is derived from an EMBL/GenBank/DDBJ whole genome shotgun (WGS) entry which is preliminary data.</text>
</comment>
<accession>A0A3M6UIG2</accession>
<proteinExistence type="predicted"/>
<reference evidence="1 2" key="1">
    <citation type="journal article" date="2018" name="Sci. Rep.">
        <title>Comparative analysis of the Pocillopora damicornis genome highlights role of immune system in coral evolution.</title>
        <authorList>
            <person name="Cunning R."/>
            <person name="Bay R.A."/>
            <person name="Gillette P."/>
            <person name="Baker A.C."/>
            <person name="Traylor-Knowles N."/>
        </authorList>
    </citation>
    <scope>NUCLEOTIDE SEQUENCE [LARGE SCALE GENOMIC DNA]</scope>
    <source>
        <strain evidence="1">RSMAS</strain>
        <tissue evidence="1">Whole animal</tissue>
    </source>
</reference>
<dbReference type="Proteomes" id="UP000275408">
    <property type="component" value="Unassembled WGS sequence"/>
</dbReference>
<keyword evidence="2" id="KW-1185">Reference proteome</keyword>
<organism evidence="1 2">
    <name type="scientific">Pocillopora damicornis</name>
    <name type="common">Cauliflower coral</name>
    <name type="synonym">Millepora damicornis</name>
    <dbReference type="NCBI Taxonomy" id="46731"/>
    <lineage>
        <taxon>Eukaryota</taxon>
        <taxon>Metazoa</taxon>
        <taxon>Cnidaria</taxon>
        <taxon>Anthozoa</taxon>
        <taxon>Hexacorallia</taxon>
        <taxon>Scleractinia</taxon>
        <taxon>Astrocoeniina</taxon>
        <taxon>Pocilloporidae</taxon>
        <taxon>Pocillopora</taxon>
    </lineage>
</organism>
<protein>
    <submittedName>
        <fullName evidence="1">Uncharacterized protein</fullName>
    </submittedName>
</protein>
<gene>
    <name evidence="1" type="ORF">pdam_00021923</name>
</gene>
<evidence type="ECO:0000313" key="2">
    <source>
        <dbReference type="Proteomes" id="UP000275408"/>
    </source>
</evidence>
<sequence length="75" mass="8566">MSIFDLYSKCEASEKISMSSSDNNQAKRMSYFLPRLKFNECLLRPCVFPLLSYLFLHNLCPQASTSAALEAMYVT</sequence>
<evidence type="ECO:0000313" key="1">
    <source>
        <dbReference type="EMBL" id="RMX53148.1"/>
    </source>
</evidence>
<name>A0A3M6UIG2_POCDA</name>
<dbReference type="EMBL" id="RCHS01001509">
    <property type="protein sequence ID" value="RMX53148.1"/>
    <property type="molecule type" value="Genomic_DNA"/>
</dbReference>